<dbReference type="SUPFAM" id="SSF48317">
    <property type="entry name" value="Acid phosphatase/Vanadium-dependent haloperoxidase"/>
    <property type="match status" value="1"/>
</dbReference>
<dbReference type="Proteomes" id="UP000218209">
    <property type="component" value="Unassembled WGS sequence"/>
</dbReference>
<evidence type="ECO:0000313" key="4">
    <source>
        <dbReference type="Proteomes" id="UP000218209"/>
    </source>
</evidence>
<organism evidence="3 4">
    <name type="scientific">Porphyra umbilicalis</name>
    <name type="common">Purple laver</name>
    <name type="synonym">Red alga</name>
    <dbReference type="NCBI Taxonomy" id="2786"/>
    <lineage>
        <taxon>Eukaryota</taxon>
        <taxon>Rhodophyta</taxon>
        <taxon>Bangiophyceae</taxon>
        <taxon>Bangiales</taxon>
        <taxon>Bangiaceae</taxon>
        <taxon>Porphyra</taxon>
    </lineage>
</organism>
<feature type="compositionally biased region" description="Low complexity" evidence="1">
    <location>
        <begin position="103"/>
        <end position="124"/>
    </location>
</feature>
<gene>
    <name evidence="3" type="ORF">BU14_0027s0098</name>
</gene>
<dbReference type="AlphaFoldDB" id="A0A1X6PJN7"/>
<dbReference type="OrthoDB" id="5342at2759"/>
<dbReference type="EMBL" id="KV918766">
    <property type="protein sequence ID" value="OSX81072.1"/>
    <property type="molecule type" value="Genomic_DNA"/>
</dbReference>
<evidence type="ECO:0008006" key="5">
    <source>
        <dbReference type="Google" id="ProtNLM"/>
    </source>
</evidence>
<sequence>MGDGAADVAPVARRRQRSTSPLGGGRGGDGRVAAAAAALESATMSAAAAALEAATASAARADAARARRLSGGPRAATARAPSPSGVDGEAPCDVGGAKPPLPAAEVPAPLPAADTGAAAGTAGAERQRSPPATANGDAKGVGHHDRQPPTIPPPSNAPPPAGVDGTAAPFLRPPTGGAAADEVRAADTAAPASAAAPADGGNGAAAVTPDKNAKKKKAPSKYLLIFPESAEAALRGLDDDGIRRVQARQSRPLYALAMVLTTLTAVETALAVPGALFALGYDGAASWLTASLVCLGILSQLPKKLIWRRRPWMSGRAVGLRRDSTSSFPSRAVVCAVVFPIVSLRAYAAEAAYRSAAASFVTLGSGVLAPWRQADLAASAAVAAAREASTTGAARVWPLRLLWRLTPYGGPSLLHAFSSASLVWSFVLLTAWSRVHVGAHYPSDAGAGALFGALISSIGAWAHGLWGRSGCATATGACYYASHAVSLTADTVWARLPYRGLAVAIAISYAVTLASFKGFWVKCSYVYGLLFSCVTLRWVLLCPVGGTPALPAVALPPLPVQTASAHATVVAVFGTLLAFGMATRGLRGVFRLVNFTVTYFGSLVFIIAWRLRHAAPEMGGPAMGAVAEAVLRQGTAA</sequence>
<feature type="transmembrane region" description="Helical" evidence="2">
    <location>
        <begin position="285"/>
        <end position="307"/>
    </location>
</feature>
<reference evidence="3 4" key="1">
    <citation type="submission" date="2017-03" db="EMBL/GenBank/DDBJ databases">
        <title>WGS assembly of Porphyra umbilicalis.</title>
        <authorList>
            <person name="Brawley S.H."/>
            <person name="Blouin N.A."/>
            <person name="Ficko-Blean E."/>
            <person name="Wheeler G.L."/>
            <person name="Lohr M."/>
            <person name="Goodson H.V."/>
            <person name="Jenkins J.W."/>
            <person name="Blaby-Haas C.E."/>
            <person name="Helliwell K.E."/>
            <person name="Chan C."/>
            <person name="Marriage T."/>
            <person name="Bhattacharya D."/>
            <person name="Klein A.S."/>
            <person name="Badis Y."/>
            <person name="Brodie J."/>
            <person name="Cao Y."/>
            <person name="Collen J."/>
            <person name="Dittami S.M."/>
            <person name="Gachon C.M."/>
            <person name="Green B.R."/>
            <person name="Karpowicz S."/>
            <person name="Kim J.W."/>
            <person name="Kudahl U."/>
            <person name="Lin S."/>
            <person name="Michel G."/>
            <person name="Mittag M."/>
            <person name="Olson B.J."/>
            <person name="Pangilinan J."/>
            <person name="Peng Y."/>
            <person name="Qiu H."/>
            <person name="Shu S."/>
            <person name="Singer J.T."/>
            <person name="Smith A.G."/>
            <person name="Sprecher B.N."/>
            <person name="Wagner V."/>
            <person name="Wang W."/>
            <person name="Wang Z.-Y."/>
            <person name="Yan J."/>
            <person name="Yarish C."/>
            <person name="Zoeuner-Riek S."/>
            <person name="Zhuang Y."/>
            <person name="Zou Y."/>
            <person name="Lindquist E.A."/>
            <person name="Grimwood J."/>
            <person name="Barry K."/>
            <person name="Rokhsar D.S."/>
            <person name="Schmutz J."/>
            <person name="Stiller J.W."/>
            <person name="Grossman A.R."/>
            <person name="Prochnik S.E."/>
        </authorList>
    </citation>
    <scope>NUCLEOTIDE SEQUENCE [LARGE SCALE GENOMIC DNA]</scope>
    <source>
        <strain evidence="3">4086291</strain>
    </source>
</reference>
<accession>A0A1X6PJN7</accession>
<dbReference type="PANTHER" id="PTHR14969:SF55">
    <property type="entry name" value="PHOSPHATIDIC ACID PHOSPHATASE TYPE 2_HALOPEROXIDASE DOMAIN-CONTAINING PROTEIN"/>
    <property type="match status" value="1"/>
</dbReference>
<dbReference type="PANTHER" id="PTHR14969">
    <property type="entry name" value="SPHINGOSINE-1-PHOSPHATE PHOSPHOHYDROLASE"/>
    <property type="match status" value="1"/>
</dbReference>
<feature type="transmembrane region" description="Helical" evidence="2">
    <location>
        <begin position="496"/>
        <end position="516"/>
    </location>
</feature>
<feature type="region of interest" description="Disordered" evidence="1">
    <location>
        <begin position="1"/>
        <end position="30"/>
    </location>
</feature>
<feature type="transmembrane region" description="Helical" evidence="2">
    <location>
        <begin position="592"/>
        <end position="611"/>
    </location>
</feature>
<feature type="compositionally biased region" description="Pro residues" evidence="1">
    <location>
        <begin position="149"/>
        <end position="161"/>
    </location>
</feature>
<keyword evidence="2" id="KW-1133">Transmembrane helix</keyword>
<evidence type="ECO:0000256" key="2">
    <source>
        <dbReference type="SAM" id="Phobius"/>
    </source>
</evidence>
<feature type="region of interest" description="Disordered" evidence="1">
    <location>
        <begin position="58"/>
        <end position="212"/>
    </location>
</feature>
<keyword evidence="2" id="KW-0812">Transmembrane</keyword>
<feature type="compositionally biased region" description="Low complexity" evidence="1">
    <location>
        <begin position="186"/>
        <end position="199"/>
    </location>
</feature>
<feature type="transmembrane region" description="Helical" evidence="2">
    <location>
        <begin position="560"/>
        <end position="580"/>
    </location>
</feature>
<protein>
    <recommendedName>
        <fullName evidence="5">Phosphatidic acid phosphatase type 2/haloperoxidase domain-containing protein</fullName>
    </recommendedName>
</protein>
<feature type="transmembrane region" description="Helical" evidence="2">
    <location>
        <begin position="445"/>
        <end position="466"/>
    </location>
</feature>
<feature type="transmembrane region" description="Helical" evidence="2">
    <location>
        <begin position="328"/>
        <end position="348"/>
    </location>
</feature>
<dbReference type="GO" id="GO:0042392">
    <property type="term" value="F:sphingosine-1-phosphate phosphatase activity"/>
    <property type="evidence" value="ECO:0007669"/>
    <property type="project" value="TreeGrafter"/>
</dbReference>
<feature type="transmembrane region" description="Helical" evidence="2">
    <location>
        <begin position="523"/>
        <end position="540"/>
    </location>
</feature>
<feature type="transmembrane region" description="Helical" evidence="2">
    <location>
        <begin position="253"/>
        <end position="279"/>
    </location>
</feature>
<evidence type="ECO:0000313" key="3">
    <source>
        <dbReference type="EMBL" id="OSX81072.1"/>
    </source>
</evidence>
<dbReference type="InterPro" id="IPR036938">
    <property type="entry name" value="PAP2/HPO_sf"/>
</dbReference>
<name>A0A1X6PJN7_PORUM</name>
<feature type="compositionally biased region" description="Low complexity" evidence="1">
    <location>
        <begin position="69"/>
        <end position="85"/>
    </location>
</feature>
<evidence type="ECO:0000256" key="1">
    <source>
        <dbReference type="SAM" id="MobiDB-lite"/>
    </source>
</evidence>
<proteinExistence type="predicted"/>
<keyword evidence="2" id="KW-0472">Membrane</keyword>
<keyword evidence="4" id="KW-1185">Reference proteome</keyword>
<feature type="transmembrane region" description="Helical" evidence="2">
    <location>
        <begin position="413"/>
        <end position="433"/>
    </location>
</feature>